<comment type="caution">
    <text evidence="6">The sequence shown here is derived from an EMBL/GenBank/DDBJ whole genome shotgun (WGS) entry which is preliminary data.</text>
</comment>
<feature type="transmembrane region" description="Helical" evidence="5">
    <location>
        <begin position="192"/>
        <end position="213"/>
    </location>
</feature>
<keyword evidence="4 5" id="KW-0472">Membrane</keyword>
<sequence length="274" mass="29581">MELDSTLYFAFFLTLLAGLSTGVGGLIAFTPYAKKDNFLAFGLGLAAGAMLFISFFEMLYGALDFLTEQRGFSAAFTMTSLYFLGGLMVIAIITEAVEYILKNKGIKTSDLSGITSNEKNNGSSKKLYRSGIVTAIALGVHNLPEGLITFLATIQDVQLGIGIAIAIAIHNIPEGMAVSLPIYRATGNKKKAIGITFLTGLSEPIGAILAYFLFFQNVGEEAMEVVSIFLATIMIYVSLFEILPTAFQLDHPHHTKWGILVGMVIMGLTLSYLM</sequence>
<dbReference type="PANTHER" id="PTHR11040">
    <property type="entry name" value="ZINC/IRON TRANSPORTER"/>
    <property type="match status" value="1"/>
</dbReference>
<evidence type="ECO:0000256" key="5">
    <source>
        <dbReference type="SAM" id="Phobius"/>
    </source>
</evidence>
<evidence type="ECO:0000256" key="4">
    <source>
        <dbReference type="ARBA" id="ARBA00023136"/>
    </source>
</evidence>
<feature type="transmembrane region" description="Helical" evidence="5">
    <location>
        <begin position="150"/>
        <end position="172"/>
    </location>
</feature>
<dbReference type="PANTHER" id="PTHR11040:SF205">
    <property type="entry name" value="ZINC TRANSPORTER ZUPT"/>
    <property type="match status" value="1"/>
</dbReference>
<dbReference type="STRING" id="1048983.EL17_09500"/>
<reference evidence="6 7" key="1">
    <citation type="submission" date="2014-04" db="EMBL/GenBank/DDBJ databases">
        <title>Characterization and application of a salt tolerant electro-active bacterium.</title>
        <authorList>
            <person name="Yang L."/>
            <person name="Wei S."/>
            <person name="Tay Q.X.M."/>
        </authorList>
    </citation>
    <scope>NUCLEOTIDE SEQUENCE [LARGE SCALE GENOMIC DNA]</scope>
    <source>
        <strain evidence="6 7">LY1</strain>
    </source>
</reference>
<accession>A0A074LIW9</accession>
<dbReference type="GO" id="GO:0005385">
    <property type="term" value="F:zinc ion transmembrane transporter activity"/>
    <property type="evidence" value="ECO:0007669"/>
    <property type="project" value="TreeGrafter"/>
</dbReference>
<keyword evidence="3 5" id="KW-1133">Transmembrane helix</keyword>
<dbReference type="InterPro" id="IPR003689">
    <property type="entry name" value="ZIP"/>
</dbReference>
<organism evidence="6 7">
    <name type="scientific">Anditalea andensis</name>
    <dbReference type="NCBI Taxonomy" id="1048983"/>
    <lineage>
        <taxon>Bacteria</taxon>
        <taxon>Pseudomonadati</taxon>
        <taxon>Bacteroidota</taxon>
        <taxon>Cytophagia</taxon>
        <taxon>Cytophagales</taxon>
        <taxon>Cytophagaceae</taxon>
        <taxon>Anditalea</taxon>
    </lineage>
</organism>
<dbReference type="AlphaFoldDB" id="A0A074LIW9"/>
<dbReference type="NCBIfam" id="NF003243">
    <property type="entry name" value="PRK04201.1"/>
    <property type="match status" value="1"/>
</dbReference>
<evidence type="ECO:0000256" key="3">
    <source>
        <dbReference type="ARBA" id="ARBA00022989"/>
    </source>
</evidence>
<protein>
    <recommendedName>
        <fullName evidence="8">Zinc transporter ZupT</fullName>
    </recommendedName>
</protein>
<dbReference type="GO" id="GO:0016020">
    <property type="term" value="C:membrane"/>
    <property type="evidence" value="ECO:0007669"/>
    <property type="project" value="UniProtKB-SubCell"/>
</dbReference>
<dbReference type="eggNOG" id="COG0428">
    <property type="taxonomic scope" value="Bacteria"/>
</dbReference>
<keyword evidence="2 5" id="KW-0812">Transmembrane</keyword>
<gene>
    <name evidence="6" type="ORF">EL17_09500</name>
</gene>
<evidence type="ECO:0008006" key="8">
    <source>
        <dbReference type="Google" id="ProtNLM"/>
    </source>
</evidence>
<dbReference type="EMBL" id="JMIH01000018">
    <property type="protein sequence ID" value="KEO73742.1"/>
    <property type="molecule type" value="Genomic_DNA"/>
</dbReference>
<feature type="transmembrane region" description="Helical" evidence="5">
    <location>
        <begin position="127"/>
        <end position="144"/>
    </location>
</feature>
<evidence type="ECO:0000256" key="1">
    <source>
        <dbReference type="ARBA" id="ARBA00004141"/>
    </source>
</evidence>
<evidence type="ECO:0000313" key="7">
    <source>
        <dbReference type="Proteomes" id="UP000027821"/>
    </source>
</evidence>
<feature type="transmembrane region" description="Helical" evidence="5">
    <location>
        <begin position="38"/>
        <end position="60"/>
    </location>
</feature>
<feature type="transmembrane region" description="Helical" evidence="5">
    <location>
        <begin position="255"/>
        <end position="273"/>
    </location>
</feature>
<feature type="transmembrane region" description="Helical" evidence="5">
    <location>
        <begin position="80"/>
        <end position="101"/>
    </location>
</feature>
<evidence type="ECO:0000313" key="6">
    <source>
        <dbReference type="EMBL" id="KEO73742.1"/>
    </source>
</evidence>
<feature type="transmembrane region" description="Helical" evidence="5">
    <location>
        <begin position="225"/>
        <end position="243"/>
    </location>
</feature>
<dbReference type="Pfam" id="PF02535">
    <property type="entry name" value="Zip"/>
    <property type="match status" value="1"/>
</dbReference>
<keyword evidence="7" id="KW-1185">Reference proteome</keyword>
<comment type="subcellular location">
    <subcellularLocation>
        <location evidence="1">Membrane</location>
        <topology evidence="1">Multi-pass membrane protein</topology>
    </subcellularLocation>
</comment>
<proteinExistence type="predicted"/>
<dbReference type="RefSeq" id="WP_035073614.1">
    <property type="nucleotide sequence ID" value="NZ_JMIH01000018.1"/>
</dbReference>
<feature type="transmembrane region" description="Helical" evidence="5">
    <location>
        <begin position="6"/>
        <end position="29"/>
    </location>
</feature>
<dbReference type="OrthoDB" id="9787346at2"/>
<dbReference type="Proteomes" id="UP000027821">
    <property type="component" value="Unassembled WGS sequence"/>
</dbReference>
<evidence type="ECO:0000256" key="2">
    <source>
        <dbReference type="ARBA" id="ARBA00022692"/>
    </source>
</evidence>
<name>A0A074LIW9_9BACT</name>